<reference evidence="2 3" key="1">
    <citation type="journal article" date="2016" name="Syst. Appl. Microbiol.">
        <title>Genomic characterization of a fructophilic bee symbiont Lactobacillus kunkeei reveals its niche-specific adaptation.</title>
        <authorList>
            <person name="Maeno S."/>
            <person name="Tanizawa Y."/>
            <person name="Kanesaki Y."/>
            <person name="Kubota E."/>
            <person name="Kumar H."/>
            <person name="Dicks L."/>
            <person name="Salminen S."/>
            <person name="Nakagawa J."/>
            <person name="Arita M."/>
            <person name="Endo A."/>
        </authorList>
    </citation>
    <scope>NUCLEOTIDE SEQUENCE [LARGE SCALE GENOMIC DNA]</scope>
    <source>
        <strain evidence="2 3">FF30-6</strain>
    </source>
</reference>
<evidence type="ECO:0000313" key="2">
    <source>
        <dbReference type="EMBL" id="GAT91151.1"/>
    </source>
</evidence>
<comment type="caution">
    <text evidence="2">The sequence shown here is derived from an EMBL/GenBank/DDBJ whole genome shotgun (WGS) entry which is preliminary data.</text>
</comment>
<feature type="region of interest" description="Disordered" evidence="1">
    <location>
        <begin position="1"/>
        <end position="40"/>
    </location>
</feature>
<gene>
    <name evidence="2" type="ORF">FF306_01271</name>
</gene>
<proteinExistence type="predicted"/>
<organism evidence="2 3">
    <name type="scientific">Apilactobacillus kunkeei</name>
    <dbReference type="NCBI Taxonomy" id="148814"/>
    <lineage>
        <taxon>Bacteria</taxon>
        <taxon>Bacillati</taxon>
        <taxon>Bacillota</taxon>
        <taxon>Bacilli</taxon>
        <taxon>Lactobacillales</taxon>
        <taxon>Lactobacillaceae</taxon>
        <taxon>Apilactobacillus</taxon>
    </lineage>
</organism>
<sequence length="40" mass="4743">MKFTKKTKNNSNKQAKADKTFNKFKEQQNRLSASRRGVKR</sequence>
<dbReference type="Proteomes" id="UP000186588">
    <property type="component" value="Unassembled WGS sequence"/>
</dbReference>
<name>A0A1L8CIZ2_9LACO</name>
<evidence type="ECO:0000256" key="1">
    <source>
        <dbReference type="SAM" id="MobiDB-lite"/>
    </source>
</evidence>
<accession>A0A1L8CIZ2</accession>
<dbReference type="AlphaFoldDB" id="A0A1L8CIZ2"/>
<feature type="compositionally biased region" description="Basic and acidic residues" evidence="1">
    <location>
        <begin position="15"/>
        <end position="28"/>
    </location>
</feature>
<protein>
    <submittedName>
        <fullName evidence="2">Uncharacterized protein</fullName>
    </submittedName>
</protein>
<dbReference type="RefSeq" id="WP_094751125.1">
    <property type="nucleotide sequence ID" value="NZ_BAABVX010000014.1"/>
</dbReference>
<dbReference type="EMBL" id="BDDX01000015">
    <property type="protein sequence ID" value="GAT91151.1"/>
    <property type="molecule type" value="Genomic_DNA"/>
</dbReference>
<evidence type="ECO:0000313" key="3">
    <source>
        <dbReference type="Proteomes" id="UP000186588"/>
    </source>
</evidence>